<evidence type="ECO:0000313" key="1">
    <source>
        <dbReference type="EMBL" id="AZG76336.1"/>
    </source>
</evidence>
<dbReference type="KEGG" id="mros:EHO51_06110"/>
<dbReference type="Proteomes" id="UP000273982">
    <property type="component" value="Chromosome"/>
</dbReference>
<sequence length="96" mass="10978">MSKYKSGHAPGHYRDCFEQAVEAFMRWNGRGPEPMVEFEINYVQTKISVSQACGLLWNCTDILPGWIVDEIEELGLKSRTYAAGAHAMRRWIAERA</sequence>
<reference evidence="1 2" key="1">
    <citation type="submission" date="2018-11" db="EMBL/GenBank/DDBJ databases">
        <title>Genome squencing of methanotrophic bacteria isolated from alkaline groundwater in Korea.</title>
        <authorList>
            <person name="Nguyen L.N."/>
        </authorList>
    </citation>
    <scope>NUCLEOTIDE SEQUENCE [LARGE SCALE GENOMIC DNA]</scope>
    <source>
        <strain evidence="1 2">GW6</strain>
    </source>
</reference>
<protein>
    <submittedName>
        <fullName evidence="1">Uncharacterized protein</fullName>
    </submittedName>
</protein>
<proteinExistence type="predicted"/>
<dbReference type="AlphaFoldDB" id="A0A3G8M327"/>
<dbReference type="EMBL" id="CP034086">
    <property type="protein sequence ID" value="AZG76336.1"/>
    <property type="molecule type" value="Genomic_DNA"/>
</dbReference>
<name>A0A3G8M327_9HYPH</name>
<accession>A0A3G8M327</accession>
<organism evidence="1 2">
    <name type="scientific">Methylocystis rosea</name>
    <dbReference type="NCBI Taxonomy" id="173366"/>
    <lineage>
        <taxon>Bacteria</taxon>
        <taxon>Pseudomonadati</taxon>
        <taxon>Pseudomonadota</taxon>
        <taxon>Alphaproteobacteria</taxon>
        <taxon>Hyphomicrobiales</taxon>
        <taxon>Methylocystaceae</taxon>
        <taxon>Methylocystis</taxon>
    </lineage>
</organism>
<evidence type="ECO:0000313" key="2">
    <source>
        <dbReference type="Proteomes" id="UP000273982"/>
    </source>
</evidence>
<gene>
    <name evidence="1" type="ORF">EHO51_06110</name>
</gene>
<dbReference type="RefSeq" id="WP_124738153.1">
    <property type="nucleotide sequence ID" value="NZ_CP034086.1"/>
</dbReference>